<evidence type="ECO:0000313" key="2">
    <source>
        <dbReference type="Proteomes" id="UP000516373"/>
    </source>
</evidence>
<name>A0A7G1N959_9ACTN</name>
<sequence length="270" mass="29521">MTNSLSRIENPRPHELPHYQALLDGTDWASLETPSGPGTGESLPTALAGILSPDPVVRSAATDDALRKVTHQNTIYEATVPVALYVAAILDHPAIAADDFGHDADMPPHRPTLVRLLEWLSATAFDADDECVAHGERHCGEDFLGEYEEMRAFRDQRPAIFSAVHSLLGHDNAAVRDAAFVAAIPLAEHPVLTAHRAELVGHARRLLATSTDRYNRDRVLDAMGAWGHDTSDLENADDIAARERYARLEAERDSWRAAHGTGGYSEDPPF</sequence>
<dbReference type="Proteomes" id="UP000516373">
    <property type="component" value="Chromosome"/>
</dbReference>
<dbReference type="KEGG" id="stui:GCM10017668_01200"/>
<protein>
    <recommendedName>
        <fullName evidence="3">HEAT repeat domain-containing protein</fullName>
    </recommendedName>
</protein>
<dbReference type="RefSeq" id="WP_232543381.1">
    <property type="nucleotide sequence ID" value="NZ_AP023439.1"/>
</dbReference>
<dbReference type="AlphaFoldDB" id="A0A7G1N959"/>
<organism evidence="1 2">
    <name type="scientific">Streptomyces tuirus</name>
    <dbReference type="NCBI Taxonomy" id="68278"/>
    <lineage>
        <taxon>Bacteria</taxon>
        <taxon>Bacillati</taxon>
        <taxon>Actinomycetota</taxon>
        <taxon>Actinomycetes</taxon>
        <taxon>Kitasatosporales</taxon>
        <taxon>Streptomycetaceae</taxon>
        <taxon>Streptomyces</taxon>
    </lineage>
</organism>
<gene>
    <name evidence="1" type="ORF">GCM10017668_01200</name>
</gene>
<accession>A0A7G1N959</accession>
<dbReference type="EMBL" id="AP023439">
    <property type="protein sequence ID" value="BCL18277.1"/>
    <property type="molecule type" value="Genomic_DNA"/>
</dbReference>
<proteinExistence type="predicted"/>
<evidence type="ECO:0000313" key="1">
    <source>
        <dbReference type="EMBL" id="BCL18277.1"/>
    </source>
</evidence>
<evidence type="ECO:0008006" key="3">
    <source>
        <dbReference type="Google" id="ProtNLM"/>
    </source>
</evidence>
<reference evidence="1 2" key="1">
    <citation type="journal article" date="2014" name="Int. J. Syst. Evol. Microbiol.">
        <title>Complete genome sequence of Corynebacterium casei LMG S-19264T (=DSM 44701T), isolated from a smear-ripened cheese.</title>
        <authorList>
            <consortium name="US DOE Joint Genome Institute (JGI-PGF)"/>
            <person name="Walter F."/>
            <person name="Albersmeier A."/>
            <person name="Kalinowski J."/>
            <person name="Ruckert C."/>
        </authorList>
    </citation>
    <scope>NUCLEOTIDE SEQUENCE [LARGE SCALE GENOMIC DNA]</scope>
    <source>
        <strain evidence="1 2">JCM 4255</strain>
    </source>
</reference>